<evidence type="ECO:0000256" key="1">
    <source>
        <dbReference type="SAM" id="SignalP"/>
    </source>
</evidence>
<sequence length="105" mass="11002">MPPSCLNLLFGASSFLIHFFEMTMGAFGVDHAPEYENEGQRVSYELCARGATGSCGGPQQSGRSLVISEGRGLDVGEGAPEVGVEGAAYFDSNKTTDMSTITALC</sequence>
<organism evidence="2 3">
    <name type="scientific">Eucalyptus globulus</name>
    <name type="common">Tasmanian blue gum</name>
    <dbReference type="NCBI Taxonomy" id="34317"/>
    <lineage>
        <taxon>Eukaryota</taxon>
        <taxon>Viridiplantae</taxon>
        <taxon>Streptophyta</taxon>
        <taxon>Embryophyta</taxon>
        <taxon>Tracheophyta</taxon>
        <taxon>Spermatophyta</taxon>
        <taxon>Magnoliopsida</taxon>
        <taxon>eudicotyledons</taxon>
        <taxon>Gunneridae</taxon>
        <taxon>Pentapetalae</taxon>
        <taxon>rosids</taxon>
        <taxon>malvids</taxon>
        <taxon>Myrtales</taxon>
        <taxon>Myrtaceae</taxon>
        <taxon>Myrtoideae</taxon>
        <taxon>Eucalypteae</taxon>
        <taxon>Eucalyptus</taxon>
    </lineage>
</organism>
<evidence type="ECO:0000313" key="2">
    <source>
        <dbReference type="EMBL" id="KAL3745305.1"/>
    </source>
</evidence>
<dbReference type="EMBL" id="JBJKBG010000003">
    <property type="protein sequence ID" value="KAL3745305.1"/>
    <property type="molecule type" value="Genomic_DNA"/>
</dbReference>
<comment type="caution">
    <text evidence="2">The sequence shown here is derived from an EMBL/GenBank/DDBJ whole genome shotgun (WGS) entry which is preliminary data.</text>
</comment>
<name>A0ABD3LAQ1_EUCGL</name>
<evidence type="ECO:0000313" key="3">
    <source>
        <dbReference type="Proteomes" id="UP001634007"/>
    </source>
</evidence>
<keyword evidence="3" id="KW-1185">Reference proteome</keyword>
<feature type="signal peptide" evidence="1">
    <location>
        <begin position="1"/>
        <end position="25"/>
    </location>
</feature>
<protein>
    <submittedName>
        <fullName evidence="2">Uncharacterized protein</fullName>
    </submittedName>
</protein>
<dbReference type="Proteomes" id="UP001634007">
    <property type="component" value="Unassembled WGS sequence"/>
</dbReference>
<proteinExistence type="predicted"/>
<keyword evidence="1" id="KW-0732">Signal</keyword>
<feature type="chain" id="PRO_5044764207" evidence="1">
    <location>
        <begin position="26"/>
        <end position="105"/>
    </location>
</feature>
<dbReference type="AlphaFoldDB" id="A0ABD3LAQ1"/>
<gene>
    <name evidence="2" type="ORF">ACJRO7_014423</name>
</gene>
<reference evidence="2 3" key="1">
    <citation type="submission" date="2024-11" db="EMBL/GenBank/DDBJ databases">
        <title>Chromosome-level genome assembly of Eucalyptus globulus Labill. provides insights into its genome evolution.</title>
        <authorList>
            <person name="Li X."/>
        </authorList>
    </citation>
    <scope>NUCLEOTIDE SEQUENCE [LARGE SCALE GENOMIC DNA]</scope>
    <source>
        <strain evidence="2">CL2024</strain>
        <tissue evidence="2">Fresh tender leaves</tissue>
    </source>
</reference>
<accession>A0ABD3LAQ1</accession>